<dbReference type="PANTHER" id="PTHR46238">
    <property type="entry name" value="REVERSE TRANSCRIPTASE DOMAIN-CONTAINING PROTEIN"/>
    <property type="match status" value="1"/>
</dbReference>
<organism evidence="1 2">
    <name type="scientific">Solanum commersonii</name>
    <name type="common">Commerson's wild potato</name>
    <name type="synonym">Commerson's nightshade</name>
    <dbReference type="NCBI Taxonomy" id="4109"/>
    <lineage>
        <taxon>Eukaryota</taxon>
        <taxon>Viridiplantae</taxon>
        <taxon>Streptophyta</taxon>
        <taxon>Embryophyta</taxon>
        <taxon>Tracheophyta</taxon>
        <taxon>Spermatophyta</taxon>
        <taxon>Magnoliopsida</taxon>
        <taxon>eudicotyledons</taxon>
        <taxon>Gunneridae</taxon>
        <taxon>Pentapetalae</taxon>
        <taxon>asterids</taxon>
        <taxon>lamiids</taxon>
        <taxon>Solanales</taxon>
        <taxon>Solanaceae</taxon>
        <taxon>Solanoideae</taxon>
        <taxon>Solaneae</taxon>
        <taxon>Solanum</taxon>
    </lineage>
</organism>
<accession>A0A9J5XUB4</accession>
<protein>
    <submittedName>
        <fullName evidence="1">Uncharacterized protein</fullName>
    </submittedName>
</protein>
<reference evidence="1 2" key="1">
    <citation type="submission" date="2020-09" db="EMBL/GenBank/DDBJ databases">
        <title>De no assembly of potato wild relative species, Solanum commersonii.</title>
        <authorList>
            <person name="Cho K."/>
        </authorList>
    </citation>
    <scope>NUCLEOTIDE SEQUENCE [LARGE SCALE GENOMIC DNA]</scope>
    <source>
        <strain evidence="1">LZ3.2</strain>
        <tissue evidence="1">Leaf</tissue>
    </source>
</reference>
<dbReference type="OrthoDB" id="771045at2759"/>
<comment type="caution">
    <text evidence="1">The sequence shown here is derived from an EMBL/GenBank/DDBJ whole genome shotgun (WGS) entry which is preliminary data.</text>
</comment>
<proteinExistence type="predicted"/>
<sequence length="76" mass="9340">MGSFSSRLQHNGFANFQQNRNEDIHDKVAMDGYRRGRDRRKKYWREVIKQVITQLQLTEDMTLDRRLWRTWIRIDG</sequence>
<keyword evidence="2" id="KW-1185">Reference proteome</keyword>
<name>A0A9J5XUB4_SOLCO</name>
<dbReference type="Proteomes" id="UP000824120">
    <property type="component" value="Chromosome 8"/>
</dbReference>
<dbReference type="AlphaFoldDB" id="A0A9J5XUB4"/>
<evidence type="ECO:0000313" key="1">
    <source>
        <dbReference type="EMBL" id="KAG5590852.1"/>
    </source>
</evidence>
<dbReference type="EMBL" id="JACXVP010000008">
    <property type="protein sequence ID" value="KAG5590852.1"/>
    <property type="molecule type" value="Genomic_DNA"/>
</dbReference>
<evidence type="ECO:0000313" key="2">
    <source>
        <dbReference type="Proteomes" id="UP000824120"/>
    </source>
</evidence>
<gene>
    <name evidence="1" type="ORF">H5410_041366</name>
</gene>
<dbReference type="PANTHER" id="PTHR46238:SF8">
    <property type="entry name" value="ENDONUCLEASE_EXONUCLEASE_PHOSPHATASE DOMAIN-CONTAINING PROTEIN"/>
    <property type="match status" value="1"/>
</dbReference>